<evidence type="ECO:0000259" key="3">
    <source>
        <dbReference type="Pfam" id="PF04195"/>
    </source>
</evidence>
<feature type="compositionally biased region" description="Polar residues" evidence="2">
    <location>
        <begin position="681"/>
        <end position="690"/>
    </location>
</feature>
<keyword evidence="5" id="KW-1185">Reference proteome</keyword>
<feature type="region of interest" description="Disordered" evidence="2">
    <location>
        <begin position="1047"/>
        <end position="1085"/>
    </location>
</feature>
<proteinExistence type="predicted"/>
<dbReference type="Pfam" id="PF04195">
    <property type="entry name" value="Transposase_28"/>
    <property type="match status" value="1"/>
</dbReference>
<dbReference type="PANTHER" id="PTHR33026:SF7">
    <property type="entry name" value="OS03G0100275 PROTEIN"/>
    <property type="match status" value="1"/>
</dbReference>
<evidence type="ECO:0000256" key="1">
    <source>
        <dbReference type="SAM" id="Coils"/>
    </source>
</evidence>
<feature type="compositionally biased region" description="Pro residues" evidence="2">
    <location>
        <begin position="640"/>
        <end position="655"/>
    </location>
</feature>
<feature type="compositionally biased region" description="Polar residues" evidence="2">
    <location>
        <begin position="491"/>
        <end position="506"/>
    </location>
</feature>
<dbReference type="EMBL" id="JAUUTY010000003">
    <property type="protein sequence ID" value="KAK1660452.1"/>
    <property type="molecule type" value="Genomic_DNA"/>
</dbReference>
<feature type="compositionally biased region" description="Polar residues" evidence="2">
    <location>
        <begin position="564"/>
        <end position="575"/>
    </location>
</feature>
<gene>
    <name evidence="4" type="ORF">QYE76_048611</name>
</gene>
<sequence>MVRTAAGREANRRGPAVFSPPSLSFISTTAPSSSSSSHSSSFAHSAPCLCAPPLSVRRRSFKLRRPANSRRASAGPRCAGIFSSTFTAPAAFALLRKLLRLAVDGGRWRPQALSFAGESPPQRLRRSRIPEGVTCRIPGDEIEPDPEPGEHVVFLAHFERGFGLPASPFFREFLDFYKLQPHHLPGNAIFYLSCYATFMEAYIGIRPTRETFARFFSLQINSVQGKDIPKPKPPVECGSCIVGSRQGSAFLKFSGLESCRAWQGTFFYVKNNGRANLIDLPPFQAGPPSRTNWSYNPKTDHAETNRVVRFLASLKKETNICSDDIIRTFISRRVLPLKRRAHRMSEMYGPGDPTKITGRPLSKKDVVRKAKQICQTAMPFAWEWGLLPLSTTNPPTQEAKDRFPLIQAERRGIPVKRALDSFDPDPYIFWKDLKMGKTPAARLGRDPPEPTGSSDDLTMLEPYSSHRSTRVPPLNAEAGTEFVDNLLAQGQKNKQPASVAGSSQAPPSKRFRTEPLGERKWACVATSESRCRLLPGFRKDLNSSSSLKSGTIWCRQHLRLPLGGTTNSGRAAPSSSDHRTEEDLSFLPDNQDIGASNIGAGEEEAAGRAEPPAPPVLEKTTTSAPESSAPEGSNPGDAPSAPPSPRTILMPPPDAPRAKPSRAAPTAPPPNASKLIKGKATASSAPSGGQQPLVLHVAKAAKDTATKATGLLGRITEFQRQGRDLGHLLPYAQKWNAADMTPATRGLGKDRLPAPDPIGDRSSEEHFMRLRSAVKELDSAWYDSTNNLMLTADARKALFEELLWEHRELAEAHDKCQVIPEASIEALKERLAAAQQEKDQLIQRHREELSAQKTSYQELKSQLIQLGFDHAKALKAAEADAAAKMDEALEDASNATVVLRAELEELAKARKGAEEKAARLEEEHRECNQLILQTDTLAYHRNLSDIPDVATQLFRTLWPGEEVPDTFSLISDRLKGAGRRIREWQCSAAHAGADSALRVACSWYPELNLDALTGVREGAETDLDPILTAKRQDRAYHIAEYAKMRTFIPPPPDVKDYLDEEEDEAEEEPLDDAGAGDAPPEAPAA</sequence>
<evidence type="ECO:0000313" key="5">
    <source>
        <dbReference type="Proteomes" id="UP001231189"/>
    </source>
</evidence>
<feature type="compositionally biased region" description="Acidic residues" evidence="2">
    <location>
        <begin position="1058"/>
        <end position="1071"/>
    </location>
</feature>
<feature type="region of interest" description="Disordered" evidence="2">
    <location>
        <begin position="491"/>
        <end position="514"/>
    </location>
</feature>
<dbReference type="PANTHER" id="PTHR33026">
    <property type="entry name" value="OS06G0360600 PROTEIN"/>
    <property type="match status" value="1"/>
</dbReference>
<feature type="coiled-coil region" evidence="1">
    <location>
        <begin position="824"/>
        <end position="933"/>
    </location>
</feature>
<keyword evidence="1" id="KW-0175">Coiled coil</keyword>
<reference evidence="4" key="1">
    <citation type="submission" date="2023-07" db="EMBL/GenBank/DDBJ databases">
        <title>A chromosome-level genome assembly of Lolium multiflorum.</title>
        <authorList>
            <person name="Chen Y."/>
            <person name="Copetti D."/>
            <person name="Kolliker R."/>
            <person name="Studer B."/>
        </authorList>
    </citation>
    <scope>NUCLEOTIDE SEQUENCE</scope>
    <source>
        <strain evidence="4">02402/16</strain>
        <tissue evidence="4">Leaf</tissue>
    </source>
</reference>
<feature type="region of interest" description="Disordered" evidence="2">
    <location>
        <begin position="743"/>
        <end position="762"/>
    </location>
</feature>
<dbReference type="Proteomes" id="UP001231189">
    <property type="component" value="Unassembled WGS sequence"/>
</dbReference>
<evidence type="ECO:0000256" key="2">
    <source>
        <dbReference type="SAM" id="MobiDB-lite"/>
    </source>
</evidence>
<comment type="caution">
    <text evidence="4">The sequence shown here is derived from an EMBL/GenBank/DDBJ whole genome shotgun (WGS) entry which is preliminary data.</text>
</comment>
<accession>A0AAD8SMZ2</accession>
<dbReference type="InterPro" id="IPR007321">
    <property type="entry name" value="Transposase_28"/>
</dbReference>
<feature type="domain" description="Transposase (putative) gypsy type" evidence="3">
    <location>
        <begin position="152"/>
        <end position="219"/>
    </location>
</feature>
<name>A0AAD8SMZ2_LOLMU</name>
<feature type="region of interest" description="Disordered" evidence="2">
    <location>
        <begin position="439"/>
        <end position="472"/>
    </location>
</feature>
<dbReference type="AlphaFoldDB" id="A0AAD8SMZ2"/>
<feature type="region of interest" description="Disordered" evidence="2">
    <location>
        <begin position="561"/>
        <end position="690"/>
    </location>
</feature>
<protein>
    <recommendedName>
        <fullName evidence="3">Transposase (putative) gypsy type domain-containing protein</fullName>
    </recommendedName>
</protein>
<evidence type="ECO:0000313" key="4">
    <source>
        <dbReference type="EMBL" id="KAK1660452.1"/>
    </source>
</evidence>
<organism evidence="4 5">
    <name type="scientific">Lolium multiflorum</name>
    <name type="common">Italian ryegrass</name>
    <name type="synonym">Lolium perenne subsp. multiflorum</name>
    <dbReference type="NCBI Taxonomy" id="4521"/>
    <lineage>
        <taxon>Eukaryota</taxon>
        <taxon>Viridiplantae</taxon>
        <taxon>Streptophyta</taxon>
        <taxon>Embryophyta</taxon>
        <taxon>Tracheophyta</taxon>
        <taxon>Spermatophyta</taxon>
        <taxon>Magnoliopsida</taxon>
        <taxon>Liliopsida</taxon>
        <taxon>Poales</taxon>
        <taxon>Poaceae</taxon>
        <taxon>BOP clade</taxon>
        <taxon>Pooideae</taxon>
        <taxon>Poodae</taxon>
        <taxon>Poeae</taxon>
        <taxon>Poeae Chloroplast Group 2 (Poeae type)</taxon>
        <taxon>Loliodinae</taxon>
        <taxon>Loliinae</taxon>
        <taxon>Lolium</taxon>
    </lineage>
</organism>
<feature type="compositionally biased region" description="Basic and acidic residues" evidence="2">
    <location>
        <begin position="747"/>
        <end position="762"/>
    </location>
</feature>